<sequence length="235" mass="25201">MPGRTVSVIHFSVILPAAGRSTRFGGGELKKVYVPLHGQPVWLHSAKRFATRPDVRGVVVVISPDDEVYFCEQFADVCDQLGIQIALGGETRTDSIANGIRALNSPGEFIAIHDAARPGIDDAMIDAVFNTAAGSGAAILALPVPGTLKRVSIEGKIVETVPREGVWEAQTPQVFRRQLILEAYEKFGNEPATDDASLVERLGHPVSVVRGGLKNLKITTKDDLVVAEQLLADVS</sequence>
<feature type="site" description="Positions MEP for the nucleophilic attack" evidence="3">
    <location>
        <position position="217"/>
    </location>
</feature>
<dbReference type="NCBIfam" id="TIGR00453">
    <property type="entry name" value="ispD"/>
    <property type="match status" value="1"/>
</dbReference>
<feature type="site" description="Positions MEP for the nucleophilic attack" evidence="3">
    <location>
        <position position="163"/>
    </location>
</feature>
<comment type="catalytic activity">
    <reaction evidence="3">
        <text>2-C-methyl-D-erythritol 4-phosphate + CTP + H(+) = 4-CDP-2-C-methyl-D-erythritol + diphosphate</text>
        <dbReference type="Rhea" id="RHEA:13429"/>
        <dbReference type="ChEBI" id="CHEBI:15378"/>
        <dbReference type="ChEBI" id="CHEBI:33019"/>
        <dbReference type="ChEBI" id="CHEBI:37563"/>
        <dbReference type="ChEBI" id="CHEBI:57823"/>
        <dbReference type="ChEBI" id="CHEBI:58262"/>
        <dbReference type="EC" id="2.7.7.60"/>
    </reaction>
</comment>
<dbReference type="HAMAP" id="MF_00108">
    <property type="entry name" value="IspD"/>
    <property type="match status" value="1"/>
</dbReference>
<dbReference type="InterPro" id="IPR029044">
    <property type="entry name" value="Nucleotide-diphossugar_trans"/>
</dbReference>
<evidence type="ECO:0000256" key="1">
    <source>
        <dbReference type="ARBA" id="ARBA00022679"/>
    </source>
</evidence>
<dbReference type="EC" id="2.7.7.60" evidence="3"/>
<dbReference type="Gene3D" id="3.90.550.10">
    <property type="entry name" value="Spore Coat Polysaccharide Biosynthesis Protein SpsA, Chain A"/>
    <property type="match status" value="1"/>
</dbReference>
<dbReference type="GO" id="GO:0019288">
    <property type="term" value="P:isopentenyl diphosphate biosynthetic process, methylerythritol 4-phosphate pathway"/>
    <property type="evidence" value="ECO:0007669"/>
    <property type="project" value="UniProtKB-UniRule"/>
</dbReference>
<dbReference type="GO" id="GO:0050518">
    <property type="term" value="F:2-C-methyl-D-erythritol 4-phosphate cytidylyltransferase activity"/>
    <property type="evidence" value="ECO:0007669"/>
    <property type="project" value="UniProtKB-UniRule"/>
</dbReference>
<evidence type="ECO:0000256" key="2">
    <source>
        <dbReference type="ARBA" id="ARBA00022695"/>
    </source>
</evidence>
<comment type="caution">
    <text evidence="4">The sequence shown here is derived from an EMBL/GenBank/DDBJ whole genome shotgun (WGS) entry which is preliminary data.</text>
</comment>
<comment type="pathway">
    <text evidence="3">Isoprenoid biosynthesis; isopentenyl diphosphate biosynthesis via DXP pathway; isopentenyl diphosphate from 1-deoxy-D-xylulose 5-phosphate: step 2/6.</text>
</comment>
<dbReference type="InterPro" id="IPR034683">
    <property type="entry name" value="IspD/TarI"/>
</dbReference>
<dbReference type="PANTHER" id="PTHR32125:SF4">
    <property type="entry name" value="2-C-METHYL-D-ERYTHRITOL 4-PHOSPHATE CYTIDYLYLTRANSFERASE, CHLOROPLASTIC"/>
    <property type="match status" value="1"/>
</dbReference>
<reference evidence="4 5" key="1">
    <citation type="submission" date="2018-02" db="EMBL/GenBank/DDBJ databases">
        <title>Comparative genomes isolates from brazilian mangrove.</title>
        <authorList>
            <person name="Araujo J.E."/>
            <person name="Taketani R.G."/>
            <person name="Silva M.C.P."/>
            <person name="Loureco M.V."/>
            <person name="Andreote F.D."/>
        </authorList>
    </citation>
    <scope>NUCLEOTIDE SEQUENCE [LARGE SCALE GENOMIC DNA]</scope>
    <source>
        <strain evidence="4 5">HEX-2 MGV</strain>
    </source>
</reference>
<evidence type="ECO:0000256" key="3">
    <source>
        <dbReference type="HAMAP-Rule" id="MF_00108"/>
    </source>
</evidence>
<comment type="function">
    <text evidence="3">Catalyzes the formation of 4-diphosphocytidyl-2-C-methyl-D-erythritol from CTP and 2-C-methyl-D-erythritol 4-phosphate (MEP).</text>
</comment>
<dbReference type="Proteomes" id="UP000240009">
    <property type="component" value="Unassembled WGS sequence"/>
</dbReference>
<organism evidence="4 5">
    <name type="scientific">Blastopirellula marina</name>
    <dbReference type="NCBI Taxonomy" id="124"/>
    <lineage>
        <taxon>Bacteria</taxon>
        <taxon>Pseudomonadati</taxon>
        <taxon>Planctomycetota</taxon>
        <taxon>Planctomycetia</taxon>
        <taxon>Pirellulales</taxon>
        <taxon>Pirellulaceae</taxon>
        <taxon>Blastopirellula</taxon>
    </lineage>
</organism>
<protein>
    <recommendedName>
        <fullName evidence="3">2-C-methyl-D-erythritol 4-phosphate cytidylyltransferase</fullName>
        <ecNumber evidence="3">2.7.7.60</ecNumber>
    </recommendedName>
    <alternativeName>
        <fullName evidence="3">4-diphosphocytidyl-2C-methyl-D-erythritol synthase</fullName>
    </alternativeName>
    <alternativeName>
        <fullName evidence="3">MEP cytidylyltransferase</fullName>
        <shortName evidence="3">MCT</shortName>
    </alternativeName>
</protein>
<evidence type="ECO:0000313" key="5">
    <source>
        <dbReference type="Proteomes" id="UP000240009"/>
    </source>
</evidence>
<dbReference type="AlphaFoldDB" id="A0A2S8GC28"/>
<dbReference type="CDD" id="cd02516">
    <property type="entry name" value="CDP-ME_synthetase"/>
    <property type="match status" value="1"/>
</dbReference>
<accession>A0A2S8GC28</accession>
<dbReference type="InterPro" id="IPR050088">
    <property type="entry name" value="IspD/TarI_cytidylyltransf_bact"/>
</dbReference>
<dbReference type="UniPathway" id="UPA00056">
    <property type="reaction ID" value="UER00093"/>
</dbReference>
<comment type="similarity">
    <text evidence="3">Belongs to the IspD/TarI cytidylyltransferase family. IspD subfamily.</text>
</comment>
<dbReference type="EMBL" id="PUIA01000001">
    <property type="protein sequence ID" value="PQO41860.1"/>
    <property type="molecule type" value="Genomic_DNA"/>
</dbReference>
<name>A0A2S8GC28_9BACT</name>
<feature type="site" description="Transition state stabilizer" evidence="3">
    <location>
        <position position="23"/>
    </location>
</feature>
<dbReference type="Pfam" id="PF01128">
    <property type="entry name" value="IspD"/>
    <property type="match status" value="1"/>
</dbReference>
<proteinExistence type="inferred from homology"/>
<dbReference type="OrthoDB" id="9806837at2"/>
<gene>
    <name evidence="3 4" type="primary">ispD</name>
    <name evidence="4" type="ORF">C5Y96_00360</name>
</gene>
<keyword evidence="2 3" id="KW-0548">Nucleotidyltransferase</keyword>
<keyword evidence="3" id="KW-0414">Isoprene biosynthesis</keyword>
<evidence type="ECO:0000313" key="4">
    <source>
        <dbReference type="EMBL" id="PQO41860.1"/>
    </source>
</evidence>
<dbReference type="FunFam" id="3.90.550.10:FF:000003">
    <property type="entry name" value="2-C-methyl-D-erythritol 4-phosphate cytidylyltransferase"/>
    <property type="match status" value="1"/>
</dbReference>
<dbReference type="SUPFAM" id="SSF53448">
    <property type="entry name" value="Nucleotide-diphospho-sugar transferases"/>
    <property type="match status" value="1"/>
</dbReference>
<feature type="site" description="Transition state stabilizer" evidence="3">
    <location>
        <position position="31"/>
    </location>
</feature>
<dbReference type="PANTHER" id="PTHR32125">
    <property type="entry name" value="2-C-METHYL-D-ERYTHRITOL 4-PHOSPHATE CYTIDYLYLTRANSFERASE, CHLOROPLASTIC"/>
    <property type="match status" value="1"/>
</dbReference>
<keyword evidence="1 3" id="KW-0808">Transferase</keyword>
<dbReference type="InterPro" id="IPR001228">
    <property type="entry name" value="IspD"/>
</dbReference>